<protein>
    <submittedName>
        <fullName evidence="1">Uncharacterized protein</fullName>
    </submittedName>
</protein>
<proteinExistence type="predicted"/>
<dbReference type="KEGG" id="acru:HHL28_02825"/>
<evidence type="ECO:0000313" key="1">
    <source>
        <dbReference type="EMBL" id="QJE72178.1"/>
    </source>
</evidence>
<dbReference type="EMBL" id="CP051775">
    <property type="protein sequence ID" value="QJE72178.1"/>
    <property type="molecule type" value="Genomic_DNA"/>
</dbReference>
<name>A0A858R466_9PROT</name>
<sequence length="89" mass="9912">MSFPKDEVLAKLDVLISMVSRQEKVQAEHSATLASLGDRLTRIETNMTHYPNPREFFELSGRVDEISRRLPTTLAYAPPAGRATKPGAE</sequence>
<dbReference type="Proteomes" id="UP000501891">
    <property type="component" value="Chromosome"/>
</dbReference>
<reference evidence="1" key="1">
    <citation type="submission" date="2020-04" db="EMBL/GenBank/DDBJ databases">
        <title>A desert anoxygenic phototrophic bacterium fixes CO2 using RubisCO under aerobic conditions.</title>
        <authorList>
            <person name="Tang K."/>
        </authorList>
    </citation>
    <scope>NUCLEOTIDE SEQUENCE [LARGE SCALE GENOMIC DNA]</scope>
    <source>
        <strain evidence="1">MIMtkB3</strain>
    </source>
</reference>
<accession>A0A858R466</accession>
<dbReference type="AlphaFoldDB" id="A0A858R466"/>
<gene>
    <name evidence="1" type="ORF">HHL28_02825</name>
</gene>
<organism evidence="1 2">
    <name type="scientific">Aerophototrophica crusticola</name>
    <dbReference type="NCBI Taxonomy" id="1709002"/>
    <lineage>
        <taxon>Bacteria</taxon>
        <taxon>Pseudomonadati</taxon>
        <taxon>Pseudomonadota</taxon>
        <taxon>Alphaproteobacteria</taxon>
        <taxon>Rhodospirillales</taxon>
        <taxon>Rhodospirillaceae</taxon>
        <taxon>Aerophototrophica</taxon>
    </lineage>
</organism>
<keyword evidence="2" id="KW-1185">Reference proteome</keyword>
<evidence type="ECO:0000313" key="2">
    <source>
        <dbReference type="Proteomes" id="UP000501891"/>
    </source>
</evidence>